<dbReference type="AlphaFoldDB" id="Q97FX6"/>
<evidence type="ECO:0000313" key="1">
    <source>
        <dbReference type="EMBL" id="AAK80547.1"/>
    </source>
</evidence>
<protein>
    <submittedName>
        <fullName evidence="1">Uncharacterized protein</fullName>
    </submittedName>
</protein>
<evidence type="ECO:0000313" key="2">
    <source>
        <dbReference type="Proteomes" id="UP000000814"/>
    </source>
</evidence>
<dbReference type="HOGENOM" id="CLU_2552185_0_0_9"/>
<keyword evidence="2" id="KW-1185">Reference proteome</keyword>
<gene>
    <name evidence="1" type="ordered locus">CA_C2599</name>
</gene>
<dbReference type="Proteomes" id="UP000000814">
    <property type="component" value="Chromosome"/>
</dbReference>
<accession>Q97FX6</accession>
<dbReference type="PIR" id="H97219">
    <property type="entry name" value="H97219"/>
</dbReference>
<dbReference type="STRING" id="272562.CA_C2599"/>
<reference evidence="1 2" key="1">
    <citation type="journal article" date="2001" name="J. Bacteriol.">
        <title>Genome sequence and comparative analysis of the solvent-producing bacterium Clostridium acetobutylicum.</title>
        <authorList>
            <person name="Nolling J."/>
            <person name="Breton G."/>
            <person name="Omelchenko M.V."/>
            <person name="Makarova K.S."/>
            <person name="Zeng Q."/>
            <person name="Gibson R."/>
            <person name="Lee H.M."/>
            <person name="Dubois J."/>
            <person name="Qiu D."/>
            <person name="Hitti J."/>
            <person name="Wolf Y.I."/>
            <person name="Tatusov R.L."/>
            <person name="Sabathe F."/>
            <person name="Doucette-Stamm L."/>
            <person name="Soucaille P."/>
            <person name="Daly M.J."/>
            <person name="Bennett G.N."/>
            <person name="Koonin E.V."/>
            <person name="Smith D.R."/>
        </authorList>
    </citation>
    <scope>NUCLEOTIDE SEQUENCE [LARGE SCALE GENOMIC DNA]</scope>
    <source>
        <strain evidence="2">ATCC 824 / DSM 792 / JCM 1419 / LMG 5710 / VKM B-1787</strain>
    </source>
</reference>
<sequence>MKFWGYFVKIYFIYKPTQYDNLQKLYEFYTRSTILMSKKRDMVYHFVNTLIPMSPAILNAISPYKTNQINELIISIIERFTY</sequence>
<dbReference type="EMBL" id="AE001437">
    <property type="protein sequence ID" value="AAK80547.1"/>
    <property type="molecule type" value="Genomic_DNA"/>
</dbReference>
<dbReference type="KEGG" id="cac:CA_C2599"/>
<name>Q97FX6_CLOAB</name>
<proteinExistence type="predicted"/>
<organism evidence="1 2">
    <name type="scientific">Clostridium acetobutylicum (strain ATCC 824 / DSM 792 / JCM 1419 / IAM 19013 / LMG 5710 / NBRC 13948 / NRRL B-527 / VKM B-1787 / 2291 / W)</name>
    <dbReference type="NCBI Taxonomy" id="272562"/>
    <lineage>
        <taxon>Bacteria</taxon>
        <taxon>Bacillati</taxon>
        <taxon>Bacillota</taxon>
        <taxon>Clostridia</taxon>
        <taxon>Eubacteriales</taxon>
        <taxon>Clostridiaceae</taxon>
        <taxon>Clostridium</taxon>
    </lineage>
</organism>